<dbReference type="InterPro" id="IPR029017">
    <property type="entry name" value="Enolase-like_N"/>
</dbReference>
<reference evidence="1 2" key="1">
    <citation type="journal article" date="2021" name="Sci. Rep.">
        <title>The distribution of antibiotic resistance genes in chicken gut microbiota commensals.</title>
        <authorList>
            <person name="Juricova H."/>
            <person name="Matiasovicova J."/>
            <person name="Kubasova T."/>
            <person name="Cejkova D."/>
            <person name="Rychlik I."/>
        </authorList>
    </citation>
    <scope>NUCLEOTIDE SEQUENCE [LARGE SCALE GENOMIC DNA]</scope>
    <source>
        <strain evidence="1 2">An770</strain>
    </source>
</reference>
<keyword evidence="2" id="KW-1185">Reference proteome</keyword>
<organism evidence="1 2">
    <name type="scientific">Drancourtella massiliensis</name>
    <dbReference type="NCBI Taxonomy" id="1632013"/>
    <lineage>
        <taxon>Bacteria</taxon>
        <taxon>Bacillati</taxon>
        <taxon>Bacillota</taxon>
        <taxon>Clostridia</taxon>
        <taxon>Eubacteriales</taxon>
        <taxon>Oscillospiraceae</taxon>
        <taxon>Drancourtella</taxon>
    </lineage>
</organism>
<evidence type="ECO:0000313" key="2">
    <source>
        <dbReference type="Proteomes" id="UP000775686"/>
    </source>
</evidence>
<sequence>MGQKKISKRRISYSDQGGASTGEFEALELRDKDPSRYAVYPGFDAFHIKG</sequence>
<accession>A0ABS2EIV6</accession>
<dbReference type="SUPFAM" id="SSF54826">
    <property type="entry name" value="Enolase N-terminal domain-like"/>
    <property type="match status" value="1"/>
</dbReference>
<proteinExistence type="predicted"/>
<protein>
    <submittedName>
        <fullName evidence="1">Uncharacterized protein</fullName>
    </submittedName>
</protein>
<comment type="caution">
    <text evidence="1">The sequence shown here is derived from an EMBL/GenBank/DDBJ whole genome shotgun (WGS) entry which is preliminary data.</text>
</comment>
<evidence type="ECO:0000313" key="1">
    <source>
        <dbReference type="EMBL" id="MBM6744973.1"/>
    </source>
</evidence>
<dbReference type="EMBL" id="JACJKH010000022">
    <property type="protein sequence ID" value="MBM6744973.1"/>
    <property type="molecule type" value="Genomic_DNA"/>
</dbReference>
<gene>
    <name evidence="1" type="ORF">H6A32_11770</name>
</gene>
<dbReference type="RefSeq" id="WP_204864422.1">
    <property type="nucleotide sequence ID" value="NZ_JACJKH010000022.1"/>
</dbReference>
<dbReference type="Proteomes" id="UP000775686">
    <property type="component" value="Unassembled WGS sequence"/>
</dbReference>
<name>A0ABS2EIV6_9FIRM</name>